<dbReference type="Gene3D" id="1.20.1150.12">
    <property type="entry name" value="Endoplasmic reticulum resident protein 29, C-terminal domain"/>
    <property type="match status" value="1"/>
</dbReference>
<dbReference type="Gene3D" id="3.40.30.10">
    <property type="entry name" value="Glutaredoxin"/>
    <property type="match status" value="1"/>
</dbReference>
<accession>A0A7S4BBT4</accession>
<name>A0A7S4BBT4_CHRCT</name>
<sequence>MISAFERGMTHSLLFIDPRELDAVSHDVSPRREQTAMRLAISAALLSACTLPVVAYIDRGILKLDNTTFDRIIDGSRNVFVRFDKEYAYGEAHDAWKEYAKTVGESAADLLSADVGVSEYGEKENSDLIERYGIKTADFPQYRLFVKGTSGLGSPIAYTGAAKTDEFVRFVQEKAGAWIGLPGQIKELDEIAKEFMGSTEQAALLQKAEAAAASSTQDTAKYYVKVMTKATGDKDFVAKETTRLKKMMEESSVKPAKKEQFGRRLNVLSSF</sequence>
<dbReference type="PANTHER" id="PTHR12211:SF0">
    <property type="entry name" value="ENDOPLASMIC RETICULUM RESIDENT PROTEIN 29"/>
    <property type="match status" value="1"/>
</dbReference>
<dbReference type="SUPFAM" id="SSF52833">
    <property type="entry name" value="Thioredoxin-like"/>
    <property type="match status" value="1"/>
</dbReference>
<proteinExistence type="predicted"/>
<dbReference type="InterPro" id="IPR011679">
    <property type="entry name" value="ERp29_C"/>
</dbReference>
<dbReference type="InterPro" id="IPR036356">
    <property type="entry name" value="ERp29_C_sf"/>
</dbReference>
<evidence type="ECO:0000259" key="3">
    <source>
        <dbReference type="Pfam" id="PF07912"/>
    </source>
</evidence>
<evidence type="ECO:0000259" key="2">
    <source>
        <dbReference type="Pfam" id="PF07749"/>
    </source>
</evidence>
<dbReference type="CDD" id="cd00238">
    <property type="entry name" value="ERp29c"/>
    <property type="match status" value="1"/>
</dbReference>
<dbReference type="SUPFAM" id="SSF47933">
    <property type="entry name" value="ERP29 C domain-like"/>
    <property type="match status" value="1"/>
</dbReference>
<evidence type="ECO:0000256" key="1">
    <source>
        <dbReference type="ARBA" id="ARBA00022824"/>
    </source>
</evidence>
<dbReference type="GO" id="GO:0005788">
    <property type="term" value="C:endoplasmic reticulum lumen"/>
    <property type="evidence" value="ECO:0007669"/>
    <property type="project" value="InterPro"/>
</dbReference>
<feature type="domain" description="Endoplasmic reticulum resident protein 29 C-terminal" evidence="2">
    <location>
        <begin position="183"/>
        <end position="271"/>
    </location>
</feature>
<feature type="domain" description="ERp29 N-terminal" evidence="3">
    <location>
        <begin position="59"/>
        <end position="182"/>
    </location>
</feature>
<dbReference type="InterPro" id="IPR012883">
    <property type="entry name" value="ERp29_N"/>
</dbReference>
<dbReference type="AlphaFoldDB" id="A0A7S4BBT4"/>
<organism evidence="4">
    <name type="scientific">Chrysotila carterae</name>
    <name type="common">Marine alga</name>
    <name type="synonym">Syracosphaera carterae</name>
    <dbReference type="NCBI Taxonomy" id="13221"/>
    <lineage>
        <taxon>Eukaryota</taxon>
        <taxon>Haptista</taxon>
        <taxon>Haptophyta</taxon>
        <taxon>Prymnesiophyceae</taxon>
        <taxon>Isochrysidales</taxon>
        <taxon>Isochrysidaceae</taxon>
        <taxon>Chrysotila</taxon>
    </lineage>
</organism>
<protein>
    <recommendedName>
        <fullName evidence="5">Endoplasmic reticulum resident protein 29 C-terminal domain-containing protein</fullName>
    </recommendedName>
</protein>
<evidence type="ECO:0000313" key="4">
    <source>
        <dbReference type="EMBL" id="CAE0760897.1"/>
    </source>
</evidence>
<dbReference type="Pfam" id="PF07912">
    <property type="entry name" value="ERp29_N"/>
    <property type="match status" value="1"/>
</dbReference>
<gene>
    <name evidence="4" type="ORF">PCAR00345_LOCUS13509</name>
</gene>
<dbReference type="Pfam" id="PF07749">
    <property type="entry name" value="ERp29"/>
    <property type="match status" value="1"/>
</dbReference>
<dbReference type="InterPro" id="IPR016855">
    <property type="entry name" value="ERp29"/>
</dbReference>
<dbReference type="PANTHER" id="PTHR12211">
    <property type="entry name" value="ENDOPLASMIC RETICULUM PROTEIN ERP29"/>
    <property type="match status" value="1"/>
</dbReference>
<dbReference type="EMBL" id="HBIZ01021372">
    <property type="protein sequence ID" value="CAE0760897.1"/>
    <property type="molecule type" value="Transcribed_RNA"/>
</dbReference>
<keyword evidence="1" id="KW-0256">Endoplasmic reticulum</keyword>
<evidence type="ECO:0008006" key="5">
    <source>
        <dbReference type="Google" id="ProtNLM"/>
    </source>
</evidence>
<reference evidence="4" key="1">
    <citation type="submission" date="2021-01" db="EMBL/GenBank/DDBJ databases">
        <authorList>
            <person name="Corre E."/>
            <person name="Pelletier E."/>
            <person name="Niang G."/>
            <person name="Scheremetjew M."/>
            <person name="Finn R."/>
            <person name="Kale V."/>
            <person name="Holt S."/>
            <person name="Cochrane G."/>
            <person name="Meng A."/>
            <person name="Brown T."/>
            <person name="Cohen L."/>
        </authorList>
    </citation>
    <scope>NUCLEOTIDE SEQUENCE</scope>
    <source>
        <strain evidence="4">CCMP645</strain>
    </source>
</reference>
<dbReference type="InterPro" id="IPR036249">
    <property type="entry name" value="Thioredoxin-like_sf"/>
</dbReference>
<dbReference type="GO" id="GO:0009306">
    <property type="term" value="P:protein secretion"/>
    <property type="evidence" value="ECO:0007669"/>
    <property type="project" value="InterPro"/>
</dbReference>